<reference evidence="4 5" key="1">
    <citation type="submission" date="2022-04" db="EMBL/GenBank/DDBJ databases">
        <title>The arsenic-methylating capacity of Chitinophaga filiformis YT5 during chitin decomposition.</title>
        <authorList>
            <person name="Chen G."/>
            <person name="Liang Y."/>
        </authorList>
    </citation>
    <scope>NUCLEOTIDE SEQUENCE [LARGE SCALE GENOMIC DNA]</scope>
    <source>
        <strain evidence="4 5">YT5</strain>
    </source>
</reference>
<dbReference type="RefSeq" id="WP_247810891.1">
    <property type="nucleotide sequence ID" value="NZ_CP095855.1"/>
</dbReference>
<dbReference type="Pfam" id="PF00106">
    <property type="entry name" value="adh_short"/>
    <property type="match status" value="1"/>
</dbReference>
<name>A0ABY4HXH2_CHIFI</name>
<dbReference type="Proteomes" id="UP000830198">
    <property type="component" value="Chromosome"/>
</dbReference>
<gene>
    <name evidence="4" type="ORF">MYF79_26430</name>
</gene>
<dbReference type="SUPFAM" id="SSF51735">
    <property type="entry name" value="NAD(P)-binding Rossmann-fold domains"/>
    <property type="match status" value="1"/>
</dbReference>
<dbReference type="PANTHER" id="PTHR44196">
    <property type="entry name" value="DEHYDROGENASE/REDUCTASE SDR FAMILY MEMBER 7B"/>
    <property type="match status" value="1"/>
</dbReference>
<comment type="similarity">
    <text evidence="1 3">Belongs to the short-chain dehydrogenases/reductases (SDR) family.</text>
</comment>
<proteinExistence type="inferred from homology"/>
<dbReference type="PROSITE" id="PS00061">
    <property type="entry name" value="ADH_SHORT"/>
    <property type="match status" value="1"/>
</dbReference>
<dbReference type="InterPro" id="IPR002347">
    <property type="entry name" value="SDR_fam"/>
</dbReference>
<evidence type="ECO:0000313" key="5">
    <source>
        <dbReference type="Proteomes" id="UP000830198"/>
    </source>
</evidence>
<dbReference type="PANTHER" id="PTHR44196:SF1">
    <property type="entry name" value="DEHYDROGENASE_REDUCTASE SDR FAMILY MEMBER 7B"/>
    <property type="match status" value="1"/>
</dbReference>
<dbReference type="PRINTS" id="PR00080">
    <property type="entry name" value="SDRFAMILY"/>
</dbReference>
<dbReference type="InterPro" id="IPR036291">
    <property type="entry name" value="NAD(P)-bd_dom_sf"/>
</dbReference>
<evidence type="ECO:0000256" key="3">
    <source>
        <dbReference type="RuleBase" id="RU000363"/>
    </source>
</evidence>
<dbReference type="PRINTS" id="PR00081">
    <property type="entry name" value="GDHRDH"/>
</dbReference>
<evidence type="ECO:0000313" key="4">
    <source>
        <dbReference type="EMBL" id="UPK68497.1"/>
    </source>
</evidence>
<evidence type="ECO:0000256" key="1">
    <source>
        <dbReference type="ARBA" id="ARBA00006484"/>
    </source>
</evidence>
<keyword evidence="2" id="KW-0560">Oxidoreductase</keyword>
<accession>A0ABY4HXH2</accession>
<dbReference type="InterPro" id="IPR020904">
    <property type="entry name" value="Sc_DH/Rdtase_CS"/>
</dbReference>
<keyword evidence="5" id="KW-1185">Reference proteome</keyword>
<organism evidence="4 5">
    <name type="scientific">Chitinophaga filiformis</name>
    <name type="common">Myxococcus filiformis</name>
    <name type="synonym">Flexibacter filiformis</name>
    <dbReference type="NCBI Taxonomy" id="104663"/>
    <lineage>
        <taxon>Bacteria</taxon>
        <taxon>Pseudomonadati</taxon>
        <taxon>Bacteroidota</taxon>
        <taxon>Chitinophagia</taxon>
        <taxon>Chitinophagales</taxon>
        <taxon>Chitinophagaceae</taxon>
        <taxon>Chitinophaga</taxon>
    </lineage>
</organism>
<dbReference type="EMBL" id="CP095855">
    <property type="protein sequence ID" value="UPK68497.1"/>
    <property type="molecule type" value="Genomic_DNA"/>
</dbReference>
<protein>
    <submittedName>
        <fullName evidence="4">SDR family NAD(P)-dependent oxidoreductase</fullName>
    </submittedName>
</protein>
<sequence>MNLTNQTILITGGTSGIGYHLAVRLHENNNKVIICGRRKDRLSEISSAHPGIDTYVCDMEDADQRVMLAEWAINTHPSLNVLVNNAGILHYVDLTKPVDQQQLTAEVTTNLIAPIHLSGLMIAHLQKQENPAIMNVTSGLAFTPIANMPVYCATKAGMHAFTMSLRHQLKNTSIKVFEIIPPAVKTNLGKSDGNDDTGHDAMDVKEFVEQVLLVAEQDQYQKGIGIAEGLVAQRDALFDVINH</sequence>
<evidence type="ECO:0000256" key="2">
    <source>
        <dbReference type="ARBA" id="ARBA00023002"/>
    </source>
</evidence>
<dbReference type="Gene3D" id="3.40.50.720">
    <property type="entry name" value="NAD(P)-binding Rossmann-like Domain"/>
    <property type="match status" value="1"/>
</dbReference>